<organism evidence="1 2">
    <name type="scientific">Elysia marginata</name>
    <dbReference type="NCBI Taxonomy" id="1093978"/>
    <lineage>
        <taxon>Eukaryota</taxon>
        <taxon>Metazoa</taxon>
        <taxon>Spiralia</taxon>
        <taxon>Lophotrochozoa</taxon>
        <taxon>Mollusca</taxon>
        <taxon>Gastropoda</taxon>
        <taxon>Heterobranchia</taxon>
        <taxon>Euthyneura</taxon>
        <taxon>Panpulmonata</taxon>
        <taxon>Sacoglossa</taxon>
        <taxon>Placobranchoidea</taxon>
        <taxon>Plakobranchidae</taxon>
        <taxon>Elysia</taxon>
    </lineage>
</organism>
<proteinExistence type="predicted"/>
<sequence length="126" mass="14577">MHVFVWNGDVVEGSFFSVLEVDIGHPDIVHDLRVHLQPWRIVQVVKCQPGVVPSHGQVHLHLVVLGADIAGRYKDTWVWEVERWFIGYRATEVGPEMWKDNTWDTKMYLDWGSRGMVYGVQSFSGR</sequence>
<evidence type="ECO:0000313" key="1">
    <source>
        <dbReference type="EMBL" id="GFS17140.1"/>
    </source>
</evidence>
<dbReference type="Proteomes" id="UP000762676">
    <property type="component" value="Unassembled WGS sequence"/>
</dbReference>
<name>A0AAV4J4D6_9GAST</name>
<evidence type="ECO:0000313" key="2">
    <source>
        <dbReference type="Proteomes" id="UP000762676"/>
    </source>
</evidence>
<dbReference type="AlphaFoldDB" id="A0AAV4J4D6"/>
<comment type="caution">
    <text evidence="1">The sequence shown here is derived from an EMBL/GenBank/DDBJ whole genome shotgun (WGS) entry which is preliminary data.</text>
</comment>
<keyword evidence="2" id="KW-1185">Reference proteome</keyword>
<reference evidence="1 2" key="1">
    <citation type="journal article" date="2021" name="Elife">
        <title>Chloroplast acquisition without the gene transfer in kleptoplastic sea slugs, Plakobranchus ocellatus.</title>
        <authorList>
            <person name="Maeda T."/>
            <person name="Takahashi S."/>
            <person name="Yoshida T."/>
            <person name="Shimamura S."/>
            <person name="Takaki Y."/>
            <person name="Nagai Y."/>
            <person name="Toyoda A."/>
            <person name="Suzuki Y."/>
            <person name="Arimoto A."/>
            <person name="Ishii H."/>
            <person name="Satoh N."/>
            <person name="Nishiyama T."/>
            <person name="Hasebe M."/>
            <person name="Maruyama T."/>
            <person name="Minagawa J."/>
            <person name="Obokata J."/>
            <person name="Shigenobu S."/>
        </authorList>
    </citation>
    <scope>NUCLEOTIDE SEQUENCE [LARGE SCALE GENOMIC DNA]</scope>
</reference>
<gene>
    <name evidence="1" type="ORF">ElyMa_003232000</name>
</gene>
<protein>
    <submittedName>
        <fullName evidence="1">Uncharacterized protein</fullName>
    </submittedName>
</protein>
<dbReference type="EMBL" id="BMAT01006648">
    <property type="protein sequence ID" value="GFS17140.1"/>
    <property type="molecule type" value="Genomic_DNA"/>
</dbReference>
<accession>A0AAV4J4D6</accession>